<evidence type="ECO:0000256" key="1">
    <source>
        <dbReference type="SAM" id="MobiDB-lite"/>
    </source>
</evidence>
<gene>
    <name evidence="2" type="ORF">ISN44_As07g013260</name>
</gene>
<accession>A0A8T2BRB9</accession>
<evidence type="ECO:0000313" key="3">
    <source>
        <dbReference type="Proteomes" id="UP000694251"/>
    </source>
</evidence>
<dbReference type="Proteomes" id="UP000694251">
    <property type="component" value="Chromosome 7"/>
</dbReference>
<reference evidence="2 3" key="1">
    <citation type="submission" date="2020-12" db="EMBL/GenBank/DDBJ databases">
        <title>Concerted genomic and epigenomic changes stabilize Arabidopsis allopolyploids.</title>
        <authorList>
            <person name="Chen Z."/>
        </authorList>
    </citation>
    <scope>NUCLEOTIDE SEQUENCE [LARGE SCALE GENOMIC DNA]</scope>
    <source>
        <strain evidence="2">As9502</strain>
        <tissue evidence="2">Leaf</tissue>
    </source>
</reference>
<dbReference type="PANTHER" id="PTHR45786:SF66">
    <property type="entry name" value="HOOK MOTIF PROTEIN, PUTATIVE-RELATED"/>
    <property type="match status" value="1"/>
</dbReference>
<evidence type="ECO:0008006" key="4">
    <source>
        <dbReference type="Google" id="ProtNLM"/>
    </source>
</evidence>
<protein>
    <recommendedName>
        <fullName evidence="4">Helitron helicase-like domain-containing protein</fullName>
    </recommendedName>
</protein>
<dbReference type="OrthoDB" id="1111395at2759"/>
<feature type="region of interest" description="Disordered" evidence="1">
    <location>
        <begin position="1"/>
        <end position="100"/>
    </location>
</feature>
<feature type="compositionally biased region" description="Low complexity" evidence="1">
    <location>
        <begin position="89"/>
        <end position="99"/>
    </location>
</feature>
<proteinExistence type="predicted"/>
<dbReference type="PANTHER" id="PTHR45786">
    <property type="entry name" value="DNA BINDING PROTEIN-LIKE"/>
    <property type="match status" value="1"/>
</dbReference>
<dbReference type="EMBL" id="JAEFBJ010000007">
    <property type="protein sequence ID" value="KAG7589009.1"/>
    <property type="molecule type" value="Genomic_DNA"/>
</dbReference>
<sequence length="407" mass="46534">MKRMRIIKETKDKRKKGESSSAPSTNLDQNLDETTPNVDETTQNGKGNGNGFPCTAASRRKTNVHKEPYMQESRHDNHKEAPSKDHASSSRSHNSLYNSEEYDDNGDAIYNCEHCGALMWYNERIEKRRVKSYPKFSLCCMHGKIDLAPPPELPQILKDLMFKGDERSKNFMENIRPYNSMFAFTSMGGTINTSVNKGRGPNVYRLQGQSCHRIGSLLPPLGKPPKSNQLYIQDTENENQNRIEAFSAKRTGQLPESKTLRDDIVEDIKKMLNEYNPYSKILRTAKDRFKDTPSSNVQLKLISRRTAGATSSISEKTYNLPTTTEVAALYAGEFDIEMEPRDVVLETRDGNLKRISELHAGYLPLQYPFLFPYGEDGYHIDFHVHMYYYCFSDFLPNSFAEIETASR</sequence>
<name>A0A8T2BRB9_ARASU</name>
<feature type="compositionally biased region" description="Basic and acidic residues" evidence="1">
    <location>
        <begin position="64"/>
        <end position="88"/>
    </location>
</feature>
<keyword evidence="3" id="KW-1185">Reference proteome</keyword>
<evidence type="ECO:0000313" key="2">
    <source>
        <dbReference type="EMBL" id="KAG7589009.1"/>
    </source>
</evidence>
<organism evidence="2 3">
    <name type="scientific">Arabidopsis suecica</name>
    <name type="common">Swedish thale-cress</name>
    <name type="synonym">Cardaminopsis suecica</name>
    <dbReference type="NCBI Taxonomy" id="45249"/>
    <lineage>
        <taxon>Eukaryota</taxon>
        <taxon>Viridiplantae</taxon>
        <taxon>Streptophyta</taxon>
        <taxon>Embryophyta</taxon>
        <taxon>Tracheophyta</taxon>
        <taxon>Spermatophyta</taxon>
        <taxon>Magnoliopsida</taxon>
        <taxon>eudicotyledons</taxon>
        <taxon>Gunneridae</taxon>
        <taxon>Pentapetalae</taxon>
        <taxon>rosids</taxon>
        <taxon>malvids</taxon>
        <taxon>Brassicales</taxon>
        <taxon>Brassicaceae</taxon>
        <taxon>Camelineae</taxon>
        <taxon>Arabidopsis</taxon>
    </lineage>
</organism>
<comment type="caution">
    <text evidence="2">The sequence shown here is derived from an EMBL/GenBank/DDBJ whole genome shotgun (WGS) entry which is preliminary data.</text>
</comment>
<dbReference type="AlphaFoldDB" id="A0A8T2BRB9"/>
<feature type="compositionally biased region" description="Polar residues" evidence="1">
    <location>
        <begin position="19"/>
        <end position="45"/>
    </location>
</feature>
<feature type="compositionally biased region" description="Basic and acidic residues" evidence="1">
    <location>
        <begin position="1"/>
        <end position="18"/>
    </location>
</feature>